<name>A0ABN3QSV1_9ACTN</name>
<accession>A0ABN3QSV1</accession>
<evidence type="ECO:0000313" key="3">
    <source>
        <dbReference type="EMBL" id="GAA2634032.1"/>
    </source>
</evidence>
<keyword evidence="2" id="KW-0812">Transmembrane</keyword>
<feature type="transmembrane region" description="Helical" evidence="2">
    <location>
        <begin position="124"/>
        <end position="144"/>
    </location>
</feature>
<reference evidence="3 4" key="1">
    <citation type="journal article" date="2019" name="Int. J. Syst. Evol. Microbiol.">
        <title>The Global Catalogue of Microorganisms (GCM) 10K type strain sequencing project: providing services to taxonomists for standard genome sequencing and annotation.</title>
        <authorList>
            <consortium name="The Broad Institute Genomics Platform"/>
            <consortium name="The Broad Institute Genome Sequencing Center for Infectious Disease"/>
            <person name="Wu L."/>
            <person name="Ma J."/>
        </authorList>
    </citation>
    <scope>NUCLEOTIDE SEQUENCE [LARGE SCALE GENOMIC DNA]</scope>
    <source>
        <strain evidence="3 4">JCM 6833</strain>
    </source>
</reference>
<keyword evidence="4" id="KW-1185">Reference proteome</keyword>
<feature type="compositionally biased region" description="Basic and acidic residues" evidence="1">
    <location>
        <begin position="246"/>
        <end position="270"/>
    </location>
</feature>
<proteinExistence type="predicted"/>
<feature type="region of interest" description="Disordered" evidence="1">
    <location>
        <begin position="1"/>
        <end position="73"/>
    </location>
</feature>
<protein>
    <submittedName>
        <fullName evidence="3">Uncharacterized protein</fullName>
    </submittedName>
</protein>
<dbReference type="Proteomes" id="UP001501509">
    <property type="component" value="Unassembled WGS sequence"/>
</dbReference>
<feature type="region of interest" description="Disordered" evidence="1">
    <location>
        <begin position="86"/>
        <end position="119"/>
    </location>
</feature>
<feature type="compositionally biased region" description="Pro residues" evidence="1">
    <location>
        <begin position="20"/>
        <end position="33"/>
    </location>
</feature>
<dbReference type="EMBL" id="BAAATD010000018">
    <property type="protein sequence ID" value="GAA2634032.1"/>
    <property type="molecule type" value="Genomic_DNA"/>
</dbReference>
<feature type="compositionally biased region" description="Low complexity" evidence="1">
    <location>
        <begin position="174"/>
        <end position="186"/>
    </location>
</feature>
<sequence>MTERSHGAPDPVEPSMSGAPPVPGSPTPVPPPETDLTAVRRTDALFDDLAARRTAASETAAPSGSSGERVSGDPAVRLLHALVADIDADADTDDPGVTPGKNADEGGGADPSAPGARRRGSRTFVALGVVGVVLAGTGVAAAGGDLTPRSAPAPETPKVTEEPRVDRLEPRSRPTAPSATPGAKGPAPAPVQGRPGARKPEPDQVRRQIEDLKGKLEDLLPPKSRGQGPGDWPFQSPRRGGDDDDAQRKLDDIRKQAQKRLDRYRDRYGR</sequence>
<feature type="compositionally biased region" description="Low complexity" evidence="1">
    <location>
        <begin position="52"/>
        <end position="61"/>
    </location>
</feature>
<feature type="compositionally biased region" description="Basic and acidic residues" evidence="1">
    <location>
        <begin position="198"/>
        <end position="220"/>
    </location>
</feature>
<comment type="caution">
    <text evidence="3">The sequence shown here is derived from an EMBL/GenBank/DDBJ whole genome shotgun (WGS) entry which is preliminary data.</text>
</comment>
<gene>
    <name evidence="3" type="ORF">GCM10010411_85940</name>
</gene>
<evidence type="ECO:0000313" key="4">
    <source>
        <dbReference type="Proteomes" id="UP001501509"/>
    </source>
</evidence>
<evidence type="ECO:0000256" key="1">
    <source>
        <dbReference type="SAM" id="MobiDB-lite"/>
    </source>
</evidence>
<feature type="region of interest" description="Disordered" evidence="1">
    <location>
        <begin position="140"/>
        <end position="270"/>
    </location>
</feature>
<dbReference type="RefSeq" id="WP_344548292.1">
    <property type="nucleotide sequence ID" value="NZ_BAAATD010000018.1"/>
</dbReference>
<organism evidence="3 4">
    <name type="scientific">Actinomadura fulvescens</name>
    <dbReference type="NCBI Taxonomy" id="46160"/>
    <lineage>
        <taxon>Bacteria</taxon>
        <taxon>Bacillati</taxon>
        <taxon>Actinomycetota</taxon>
        <taxon>Actinomycetes</taxon>
        <taxon>Streptosporangiales</taxon>
        <taxon>Thermomonosporaceae</taxon>
        <taxon>Actinomadura</taxon>
    </lineage>
</organism>
<keyword evidence="2" id="KW-0472">Membrane</keyword>
<feature type="compositionally biased region" description="Basic and acidic residues" evidence="1">
    <location>
        <begin position="158"/>
        <end position="172"/>
    </location>
</feature>
<evidence type="ECO:0000256" key="2">
    <source>
        <dbReference type="SAM" id="Phobius"/>
    </source>
</evidence>
<keyword evidence="2" id="KW-1133">Transmembrane helix</keyword>